<dbReference type="eggNOG" id="KOG2206">
    <property type="taxonomic scope" value="Eukaryota"/>
</dbReference>
<name>J4C8Q6_THEOR</name>
<dbReference type="InterPro" id="IPR036397">
    <property type="entry name" value="RNaseH_sf"/>
</dbReference>
<dbReference type="GO" id="GO:0071038">
    <property type="term" value="P:TRAMP-dependent tRNA surveillance pathway"/>
    <property type="evidence" value="ECO:0007669"/>
    <property type="project" value="TreeGrafter"/>
</dbReference>
<dbReference type="GeneID" id="20715644"/>
<feature type="compositionally biased region" description="Polar residues" evidence="1">
    <location>
        <begin position="52"/>
        <end position="61"/>
    </location>
</feature>
<feature type="region of interest" description="Disordered" evidence="1">
    <location>
        <begin position="24"/>
        <end position="85"/>
    </location>
</feature>
<dbReference type="InterPro" id="IPR045092">
    <property type="entry name" value="Rrp6-like"/>
</dbReference>
<dbReference type="SUPFAM" id="SSF53098">
    <property type="entry name" value="Ribonuclease H-like"/>
    <property type="match status" value="1"/>
</dbReference>
<evidence type="ECO:0000313" key="4">
    <source>
        <dbReference type="Proteomes" id="UP000003786"/>
    </source>
</evidence>
<dbReference type="GO" id="GO:0071035">
    <property type="term" value="P:nuclear polyadenylation-dependent rRNA catabolic process"/>
    <property type="evidence" value="ECO:0007669"/>
    <property type="project" value="TreeGrafter"/>
</dbReference>
<dbReference type="KEGG" id="tot:TOT_030000466"/>
<dbReference type="PANTHER" id="PTHR12124">
    <property type="entry name" value="POLYMYOSITIS/SCLERODERMA AUTOANTIGEN-RELATED"/>
    <property type="match status" value="1"/>
</dbReference>
<dbReference type="EMBL" id="AP011948">
    <property type="protein sequence ID" value="BAM41203.1"/>
    <property type="molecule type" value="Genomic_DNA"/>
</dbReference>
<proteinExistence type="predicted"/>
<dbReference type="GO" id="GO:0000467">
    <property type="term" value="P:exonucleolytic trimming to generate mature 3'-end of 5.8S rRNA from tricistronic rRNA transcript (SSU-rRNA, 5.8S rRNA, LSU-rRNA)"/>
    <property type="evidence" value="ECO:0007669"/>
    <property type="project" value="InterPro"/>
</dbReference>
<dbReference type="AlphaFoldDB" id="J4C8Q6"/>
<dbReference type="STRING" id="869250.J4C8Q6"/>
<dbReference type="VEuPathDB" id="PiroplasmaDB:TOT_030000466"/>
<dbReference type="GO" id="GO:0003727">
    <property type="term" value="F:single-stranded RNA binding"/>
    <property type="evidence" value="ECO:0007669"/>
    <property type="project" value="TreeGrafter"/>
</dbReference>
<sequence length="820" mass="95865">MDLFVDAIDSKIHSLEEYQELVKIRTSNTKSDSNSSKNNNDDSKKGKNNKSPQNLVEPSDNTEVDNLVPNPTEKSSEEENGPVPFLNSLVDSCTHLVRTTNLIFTDEDRNILSEKSKQGKISEIYKACQRSIQIIHNIVKKVAPDYVYDKGTSAVDVLLDEIKNDFKRLQIPMDDDPAEVTEKRLETVSVSKKKSKSSKNELSEESDKLENELSEESDKLENELSEESDKLENELSEESDKLENELSEESDEDNSESKEEQPKEDPDAKNENNLTKKTLNEDEDDILSEHSFEIDLKNYKLPPRPQDKWKSSIDNFTTIPHINKRKKKYNKVLPQIIYNKEDVEQRFFKKGFVPQIYPRFEQLRMVSKIIVVNRHPYMQELNSLEWSEEKLDSTHQGYNILGGEWNLLEKSEPLELGESKYKMVLTEEDLKAMIEKIQNNTILSIDVEHWSKNTYRGIVCLIQLSTPEENYIVDPFDIFTKLNILNVVTTDPRILKVMHGSDNDIEWLQRDFGVYIVNMFDTRQAAKVLNLKEESLMKLIDKYFNVKMNKKYQLADWSKRPLDEEMLNYACSDSNYLIPLYIKMKNEILSTSDGKVKMIRVMNYSKNICLTQYVDNGVEMYRKFIRITKKNKIERKSMSFVQYNFMLNLLEFRNYAARKLDVSEQMVIRDYQLGLLVKKLLMGTIFEKIIFDFMKLVHHEIPKLVEIKNALCLVRKKLNNSILTLKEPQSIQFILDFLNEDDKKLHLDEVQKMKNTKCIDNTLKVYNKFVANGLFNNTSTMQTGIEQEKPQSKVEEILEKRSLVEEANIVEDWKRKRFNM</sequence>
<accession>J4C8Q6</accession>
<dbReference type="GO" id="GO:0071036">
    <property type="term" value="P:nuclear polyadenylation-dependent snoRNA catabolic process"/>
    <property type="evidence" value="ECO:0007669"/>
    <property type="project" value="TreeGrafter"/>
</dbReference>
<dbReference type="Gene3D" id="3.30.420.10">
    <property type="entry name" value="Ribonuclease H-like superfamily/Ribonuclease H"/>
    <property type="match status" value="1"/>
</dbReference>
<dbReference type="GO" id="GO:0071039">
    <property type="term" value="P:nuclear polyadenylation-dependent CUT catabolic process"/>
    <property type="evidence" value="ECO:0007669"/>
    <property type="project" value="TreeGrafter"/>
</dbReference>
<keyword evidence="4" id="KW-1185">Reference proteome</keyword>
<evidence type="ECO:0000313" key="3">
    <source>
        <dbReference type="EMBL" id="BAM41203.1"/>
    </source>
</evidence>
<dbReference type="GO" id="GO:0000176">
    <property type="term" value="C:nuclear exosome (RNase complex)"/>
    <property type="evidence" value="ECO:0007669"/>
    <property type="project" value="TreeGrafter"/>
</dbReference>
<dbReference type="Pfam" id="PF01612">
    <property type="entry name" value="DNA_pol_A_exo1"/>
    <property type="match status" value="1"/>
</dbReference>
<feature type="compositionally biased region" description="Acidic residues" evidence="1">
    <location>
        <begin position="245"/>
        <end position="254"/>
    </location>
</feature>
<reference evidence="3 4" key="1">
    <citation type="journal article" date="2012" name="MBio">
        <title>Comparative genome analysis of three eukaryotic parasites with differing abilities to transform leukocytes reveals key mediators of Theileria-induced leukocyte transformation.</title>
        <authorList>
            <person name="Hayashida K."/>
            <person name="Hara Y."/>
            <person name="Abe T."/>
            <person name="Yamasaki C."/>
            <person name="Toyoda A."/>
            <person name="Kosuge T."/>
            <person name="Suzuki Y."/>
            <person name="Sato Y."/>
            <person name="Kawashima S."/>
            <person name="Katayama T."/>
            <person name="Wakaguri H."/>
            <person name="Inoue N."/>
            <person name="Homma K."/>
            <person name="Tada-Umezaki M."/>
            <person name="Yagi Y."/>
            <person name="Fujii Y."/>
            <person name="Habara T."/>
            <person name="Kanehisa M."/>
            <person name="Watanabe H."/>
            <person name="Ito K."/>
            <person name="Gojobori T."/>
            <person name="Sugawara H."/>
            <person name="Imanishi T."/>
            <person name="Weir W."/>
            <person name="Gardner M."/>
            <person name="Pain A."/>
            <person name="Shiels B."/>
            <person name="Hattori M."/>
            <person name="Nene V."/>
            <person name="Sugimoto C."/>
        </authorList>
    </citation>
    <scope>NUCLEOTIDE SEQUENCE [LARGE SCALE GENOMIC DNA]</scope>
    <source>
        <strain evidence="3 4">Shintoku</strain>
    </source>
</reference>
<feature type="region of interest" description="Disordered" evidence="1">
    <location>
        <begin position="180"/>
        <end position="284"/>
    </location>
</feature>
<dbReference type="GO" id="GO:0000175">
    <property type="term" value="F:3'-5'-RNA exonuclease activity"/>
    <property type="evidence" value="ECO:0007669"/>
    <property type="project" value="InterPro"/>
</dbReference>
<dbReference type="GO" id="GO:0071037">
    <property type="term" value="P:nuclear polyadenylation-dependent snRNA catabolic process"/>
    <property type="evidence" value="ECO:0007669"/>
    <property type="project" value="TreeGrafter"/>
</dbReference>
<dbReference type="GO" id="GO:0071040">
    <property type="term" value="P:nuclear polyadenylation-dependent antisense transcript catabolic process"/>
    <property type="evidence" value="ECO:0007669"/>
    <property type="project" value="TreeGrafter"/>
</dbReference>
<dbReference type="GO" id="GO:0005730">
    <property type="term" value="C:nucleolus"/>
    <property type="evidence" value="ECO:0007669"/>
    <property type="project" value="TreeGrafter"/>
</dbReference>
<dbReference type="SMART" id="SM00474">
    <property type="entry name" value="35EXOc"/>
    <property type="match status" value="1"/>
</dbReference>
<gene>
    <name evidence="3" type="ORF">TOT_030000466</name>
</gene>
<protein>
    <recommendedName>
        <fullName evidence="2">3'-5' exonuclease domain-containing protein</fullName>
    </recommendedName>
</protein>
<dbReference type="OrthoDB" id="2250022at2759"/>
<dbReference type="RefSeq" id="XP_009691504.1">
    <property type="nucleotide sequence ID" value="XM_009693209.1"/>
</dbReference>
<dbReference type="GO" id="GO:0071051">
    <property type="term" value="P:poly(A)-dependent snoRNA 3'-end processing"/>
    <property type="evidence" value="ECO:0007669"/>
    <property type="project" value="TreeGrafter"/>
</dbReference>
<dbReference type="PANTHER" id="PTHR12124:SF47">
    <property type="entry name" value="EXOSOME COMPONENT 10"/>
    <property type="match status" value="1"/>
</dbReference>
<feature type="compositionally biased region" description="Basic and acidic residues" evidence="1">
    <location>
        <begin position="198"/>
        <end position="244"/>
    </location>
</feature>
<dbReference type="InterPro" id="IPR002562">
    <property type="entry name" value="3'-5'_exonuclease_dom"/>
</dbReference>
<dbReference type="OMA" id="NNGRETC"/>
<organism evidence="3 4">
    <name type="scientific">Theileria orientalis strain Shintoku</name>
    <dbReference type="NCBI Taxonomy" id="869250"/>
    <lineage>
        <taxon>Eukaryota</taxon>
        <taxon>Sar</taxon>
        <taxon>Alveolata</taxon>
        <taxon>Apicomplexa</taxon>
        <taxon>Aconoidasida</taxon>
        <taxon>Piroplasmida</taxon>
        <taxon>Theileriidae</taxon>
        <taxon>Theileria</taxon>
    </lineage>
</organism>
<dbReference type="Proteomes" id="UP000003786">
    <property type="component" value="Chromosome 3"/>
</dbReference>
<dbReference type="GO" id="GO:0071044">
    <property type="term" value="P:histone mRNA catabolic process"/>
    <property type="evidence" value="ECO:0007669"/>
    <property type="project" value="TreeGrafter"/>
</dbReference>
<dbReference type="InterPro" id="IPR012337">
    <property type="entry name" value="RNaseH-like_sf"/>
</dbReference>
<feature type="compositionally biased region" description="Basic and acidic residues" evidence="1">
    <location>
        <begin position="255"/>
        <end position="270"/>
    </location>
</feature>
<evidence type="ECO:0000259" key="2">
    <source>
        <dbReference type="SMART" id="SM00474"/>
    </source>
</evidence>
<feature type="domain" description="3'-5' exonuclease" evidence="2">
    <location>
        <begin position="421"/>
        <end position="589"/>
    </location>
</feature>
<feature type="compositionally biased region" description="Low complexity" evidence="1">
    <location>
        <begin position="27"/>
        <end position="38"/>
    </location>
</feature>
<evidence type="ECO:0000256" key="1">
    <source>
        <dbReference type="SAM" id="MobiDB-lite"/>
    </source>
</evidence>